<feature type="transmembrane region" description="Helical" evidence="1">
    <location>
        <begin position="20"/>
        <end position="40"/>
    </location>
</feature>
<dbReference type="SUPFAM" id="SSF103473">
    <property type="entry name" value="MFS general substrate transporter"/>
    <property type="match status" value="1"/>
</dbReference>
<organism evidence="2 3">
    <name type="scientific">Pristionchus mayeri</name>
    <dbReference type="NCBI Taxonomy" id="1317129"/>
    <lineage>
        <taxon>Eukaryota</taxon>
        <taxon>Metazoa</taxon>
        <taxon>Ecdysozoa</taxon>
        <taxon>Nematoda</taxon>
        <taxon>Chromadorea</taxon>
        <taxon>Rhabditida</taxon>
        <taxon>Rhabditina</taxon>
        <taxon>Diplogasteromorpha</taxon>
        <taxon>Diplogasteroidea</taxon>
        <taxon>Neodiplogasteridae</taxon>
        <taxon>Pristionchus</taxon>
    </lineage>
</organism>
<evidence type="ECO:0008006" key="4">
    <source>
        <dbReference type="Google" id="ProtNLM"/>
    </source>
</evidence>
<dbReference type="EMBL" id="BTRK01000002">
    <property type="protein sequence ID" value="GMR35355.1"/>
    <property type="molecule type" value="Genomic_DNA"/>
</dbReference>
<reference evidence="3" key="1">
    <citation type="submission" date="2022-10" db="EMBL/GenBank/DDBJ databases">
        <title>Genome assembly of Pristionchus species.</title>
        <authorList>
            <person name="Yoshida K."/>
            <person name="Sommer R.J."/>
        </authorList>
    </citation>
    <scope>NUCLEOTIDE SEQUENCE [LARGE SCALE GENOMIC DNA]</scope>
    <source>
        <strain evidence="3">RS5460</strain>
    </source>
</reference>
<feature type="transmembrane region" description="Helical" evidence="1">
    <location>
        <begin position="73"/>
        <end position="98"/>
    </location>
</feature>
<proteinExistence type="predicted"/>
<accession>A0AAN4ZE77</accession>
<dbReference type="Proteomes" id="UP001328107">
    <property type="component" value="Unassembled WGS sequence"/>
</dbReference>
<evidence type="ECO:0000313" key="2">
    <source>
        <dbReference type="EMBL" id="GMR35355.1"/>
    </source>
</evidence>
<evidence type="ECO:0000313" key="3">
    <source>
        <dbReference type="Proteomes" id="UP001328107"/>
    </source>
</evidence>
<sequence length="123" mass="13876">LSGIFPLIQENFSLTDTAAATLQTFAKIAHAIAFMVMWLCGDFLPKKRTFVISLALWIILSLSLTLVKSNQFWLFVLLRSLLTGVTEVFSVLITVLLAEQFTVTSLPILQDMTYFRQIYPLSV</sequence>
<dbReference type="AlphaFoldDB" id="A0AAN4ZE77"/>
<dbReference type="InterPro" id="IPR036259">
    <property type="entry name" value="MFS_trans_sf"/>
</dbReference>
<keyword evidence="1" id="KW-1133">Transmembrane helix</keyword>
<name>A0AAN4ZE77_9BILA</name>
<evidence type="ECO:0000256" key="1">
    <source>
        <dbReference type="SAM" id="Phobius"/>
    </source>
</evidence>
<gene>
    <name evidence="2" type="ORF">PMAYCL1PPCAC_05550</name>
</gene>
<keyword evidence="1" id="KW-0472">Membrane</keyword>
<dbReference type="Gene3D" id="1.20.1250.20">
    <property type="entry name" value="MFS general substrate transporter like domains"/>
    <property type="match status" value="1"/>
</dbReference>
<feature type="transmembrane region" description="Helical" evidence="1">
    <location>
        <begin position="49"/>
        <end position="67"/>
    </location>
</feature>
<protein>
    <recommendedName>
        <fullName evidence="4">Major facilitator superfamily (MFS) profile domain-containing protein</fullName>
    </recommendedName>
</protein>
<feature type="non-terminal residue" evidence="2">
    <location>
        <position position="1"/>
    </location>
</feature>
<keyword evidence="3" id="KW-1185">Reference proteome</keyword>
<comment type="caution">
    <text evidence="2">The sequence shown here is derived from an EMBL/GenBank/DDBJ whole genome shotgun (WGS) entry which is preliminary data.</text>
</comment>
<keyword evidence="1" id="KW-0812">Transmembrane</keyword>